<reference evidence="6 7" key="1">
    <citation type="submission" date="2020-02" db="EMBL/GenBank/DDBJ databases">
        <title>Full genome sequence of Nocardioides sp. R-3366.</title>
        <authorList>
            <person name="Im W.-T."/>
        </authorList>
    </citation>
    <scope>NUCLEOTIDE SEQUENCE [LARGE SCALE GENOMIC DNA]</scope>
    <source>
        <strain evidence="6 7">R-3366</strain>
    </source>
</reference>
<evidence type="ECO:0000256" key="1">
    <source>
        <dbReference type="ARBA" id="ARBA00023015"/>
    </source>
</evidence>
<evidence type="ECO:0000313" key="6">
    <source>
        <dbReference type="EMBL" id="QIG43722.1"/>
    </source>
</evidence>
<evidence type="ECO:0000256" key="4">
    <source>
        <dbReference type="PROSITE-ProRule" id="PRU00335"/>
    </source>
</evidence>
<keyword evidence="7" id="KW-1185">Reference proteome</keyword>
<dbReference type="PANTHER" id="PTHR30055:SF234">
    <property type="entry name" value="HTH-TYPE TRANSCRIPTIONAL REGULATOR BETI"/>
    <property type="match status" value="1"/>
</dbReference>
<protein>
    <submittedName>
        <fullName evidence="6">TetR/AcrR family transcriptional regulator</fullName>
    </submittedName>
</protein>
<accession>A0A6G6WEQ7</accession>
<feature type="DNA-binding region" description="H-T-H motif" evidence="4">
    <location>
        <begin position="69"/>
        <end position="88"/>
    </location>
</feature>
<evidence type="ECO:0000259" key="5">
    <source>
        <dbReference type="PROSITE" id="PS50977"/>
    </source>
</evidence>
<dbReference type="SUPFAM" id="SSF46689">
    <property type="entry name" value="Homeodomain-like"/>
    <property type="match status" value="1"/>
</dbReference>
<keyword evidence="1" id="KW-0805">Transcription regulation</keyword>
<keyword evidence="3" id="KW-0804">Transcription</keyword>
<organism evidence="6 7">
    <name type="scientific">Nocardioides anomalus</name>
    <dbReference type="NCBI Taxonomy" id="2712223"/>
    <lineage>
        <taxon>Bacteria</taxon>
        <taxon>Bacillati</taxon>
        <taxon>Actinomycetota</taxon>
        <taxon>Actinomycetes</taxon>
        <taxon>Propionibacteriales</taxon>
        <taxon>Nocardioidaceae</taxon>
        <taxon>Nocardioides</taxon>
    </lineage>
</organism>
<name>A0A6G6WEQ7_9ACTN</name>
<dbReference type="PANTHER" id="PTHR30055">
    <property type="entry name" value="HTH-TYPE TRANSCRIPTIONAL REGULATOR RUTR"/>
    <property type="match status" value="1"/>
</dbReference>
<dbReference type="PROSITE" id="PS50977">
    <property type="entry name" value="HTH_TETR_2"/>
    <property type="match status" value="1"/>
</dbReference>
<sequence length="241" mass="26492">MSAARATALDTAAVDELEDRLRRSVESIHTGARRVGRSQKLGPQAEATRRRLADSARALFREQGYTRTTVADIASRSEVSLGTFYQYFEDVHDVTALVLVDFVRASLASGLDRWDSLAGEPGLRGFLDRFLGLYVAHAELLELWETGTLVSPRLRSLYQDYSRVYRGRLEACVVTGVAAGRVRADLPASRLADLLATLVERYCYEHFVLHRETALDDHVDVLAAGLVGLLGLRGPSEGADG</sequence>
<evidence type="ECO:0000256" key="3">
    <source>
        <dbReference type="ARBA" id="ARBA00023163"/>
    </source>
</evidence>
<dbReference type="EMBL" id="CP049257">
    <property type="protein sequence ID" value="QIG43722.1"/>
    <property type="molecule type" value="Genomic_DNA"/>
</dbReference>
<dbReference type="InterPro" id="IPR050109">
    <property type="entry name" value="HTH-type_TetR-like_transc_reg"/>
</dbReference>
<dbReference type="AlphaFoldDB" id="A0A6G6WEQ7"/>
<gene>
    <name evidence="6" type="ORF">G5V58_13965</name>
</gene>
<dbReference type="KEGG" id="nano:G5V58_13965"/>
<dbReference type="InterPro" id="IPR009057">
    <property type="entry name" value="Homeodomain-like_sf"/>
</dbReference>
<dbReference type="RefSeq" id="WP_165233776.1">
    <property type="nucleotide sequence ID" value="NZ_CP049257.1"/>
</dbReference>
<dbReference type="Proteomes" id="UP000502996">
    <property type="component" value="Chromosome"/>
</dbReference>
<dbReference type="Gene3D" id="1.10.357.10">
    <property type="entry name" value="Tetracycline Repressor, domain 2"/>
    <property type="match status" value="1"/>
</dbReference>
<dbReference type="GO" id="GO:0000976">
    <property type="term" value="F:transcription cis-regulatory region binding"/>
    <property type="evidence" value="ECO:0007669"/>
    <property type="project" value="TreeGrafter"/>
</dbReference>
<evidence type="ECO:0000256" key="2">
    <source>
        <dbReference type="ARBA" id="ARBA00023125"/>
    </source>
</evidence>
<dbReference type="InterPro" id="IPR001647">
    <property type="entry name" value="HTH_TetR"/>
</dbReference>
<feature type="domain" description="HTH tetR-type" evidence="5">
    <location>
        <begin position="46"/>
        <end position="106"/>
    </location>
</feature>
<dbReference type="GO" id="GO:0003700">
    <property type="term" value="F:DNA-binding transcription factor activity"/>
    <property type="evidence" value="ECO:0007669"/>
    <property type="project" value="TreeGrafter"/>
</dbReference>
<dbReference type="SUPFAM" id="SSF48498">
    <property type="entry name" value="Tetracyclin repressor-like, C-terminal domain"/>
    <property type="match status" value="1"/>
</dbReference>
<dbReference type="Pfam" id="PF00440">
    <property type="entry name" value="TetR_N"/>
    <property type="match status" value="1"/>
</dbReference>
<keyword evidence="2 4" id="KW-0238">DNA-binding</keyword>
<dbReference type="Gene3D" id="1.10.10.60">
    <property type="entry name" value="Homeodomain-like"/>
    <property type="match status" value="1"/>
</dbReference>
<proteinExistence type="predicted"/>
<dbReference type="InterPro" id="IPR036271">
    <property type="entry name" value="Tet_transcr_reg_TetR-rel_C_sf"/>
</dbReference>
<dbReference type="PRINTS" id="PR00455">
    <property type="entry name" value="HTHTETR"/>
</dbReference>
<evidence type="ECO:0000313" key="7">
    <source>
        <dbReference type="Proteomes" id="UP000502996"/>
    </source>
</evidence>